<dbReference type="EC" id="3.1.-.-" evidence="5"/>
<dbReference type="Proteomes" id="UP000630142">
    <property type="component" value="Unassembled WGS sequence"/>
</dbReference>
<keyword evidence="2 5" id="KW-0540">Nuclease</keyword>
<comment type="function">
    <text evidence="5">Toxic component of a toxin-antitoxin (TA) system. An RNase.</text>
</comment>
<evidence type="ECO:0000256" key="2">
    <source>
        <dbReference type="ARBA" id="ARBA00022722"/>
    </source>
</evidence>
<evidence type="ECO:0000256" key="1">
    <source>
        <dbReference type="ARBA" id="ARBA00022649"/>
    </source>
</evidence>
<sequence length="143" mass="15655">MAGVLLDTHALFWLVSGQDQLSDEALIAIAESQEAGALYVSPITAWELAIAAQKPLHRDRPDLRDASPAQWFRSALEEITAKLIPIDEQVAAEAAEVVVETGHKDPGDCYLIATARIARMPLVTRDMVMQRLASSSYLQIILC</sequence>
<dbReference type="InterPro" id="IPR041705">
    <property type="entry name" value="PIN_Sll0205"/>
</dbReference>
<dbReference type="HAMAP" id="MF_00265">
    <property type="entry name" value="VapC_Nob1"/>
    <property type="match status" value="1"/>
</dbReference>
<dbReference type="CDD" id="cd09872">
    <property type="entry name" value="PIN_Sll0205-like"/>
    <property type="match status" value="1"/>
</dbReference>
<feature type="binding site" evidence="5">
    <location>
        <position position="108"/>
    </location>
    <ligand>
        <name>Mg(2+)</name>
        <dbReference type="ChEBI" id="CHEBI:18420"/>
    </ligand>
</feature>
<comment type="similarity">
    <text evidence="5">Belongs to the PINc/VapC protein family.</text>
</comment>
<dbReference type="GO" id="GO:0016787">
    <property type="term" value="F:hydrolase activity"/>
    <property type="evidence" value="ECO:0007669"/>
    <property type="project" value="UniProtKB-KW"/>
</dbReference>
<dbReference type="InterPro" id="IPR052919">
    <property type="entry name" value="TA_system_RNase"/>
</dbReference>
<accession>A0A8J3DVU3</accession>
<feature type="binding site" evidence="5">
    <location>
        <position position="7"/>
    </location>
    <ligand>
        <name>Mg(2+)</name>
        <dbReference type="ChEBI" id="CHEBI:18420"/>
    </ligand>
</feature>
<dbReference type="InterPro" id="IPR029060">
    <property type="entry name" value="PIN-like_dom_sf"/>
</dbReference>
<keyword evidence="8" id="KW-1185">Reference proteome</keyword>
<comment type="cofactor">
    <cofactor evidence="5">
        <name>Mg(2+)</name>
        <dbReference type="ChEBI" id="CHEBI:18420"/>
    </cofactor>
</comment>
<dbReference type="GO" id="GO:0090729">
    <property type="term" value="F:toxin activity"/>
    <property type="evidence" value="ECO:0007669"/>
    <property type="project" value="UniProtKB-KW"/>
</dbReference>
<dbReference type="Gene3D" id="3.40.50.1010">
    <property type="entry name" value="5'-nuclease"/>
    <property type="match status" value="1"/>
</dbReference>
<dbReference type="Pfam" id="PF01850">
    <property type="entry name" value="PIN"/>
    <property type="match status" value="1"/>
</dbReference>
<dbReference type="InterPro" id="IPR002716">
    <property type="entry name" value="PIN_dom"/>
</dbReference>
<evidence type="ECO:0000256" key="3">
    <source>
        <dbReference type="ARBA" id="ARBA00022723"/>
    </source>
</evidence>
<keyword evidence="4 5" id="KW-0378">Hydrolase</keyword>
<evidence type="ECO:0000259" key="6">
    <source>
        <dbReference type="Pfam" id="PF01850"/>
    </source>
</evidence>
<dbReference type="GO" id="GO:0000287">
    <property type="term" value="F:magnesium ion binding"/>
    <property type="evidence" value="ECO:0007669"/>
    <property type="project" value="UniProtKB-UniRule"/>
</dbReference>
<dbReference type="AlphaFoldDB" id="A0A8J3DVU3"/>
<gene>
    <name evidence="5" type="primary">vapC</name>
    <name evidence="7" type="ORF">GCM10016234_13230</name>
</gene>
<keyword evidence="3 5" id="KW-0479">Metal-binding</keyword>
<protein>
    <recommendedName>
        <fullName evidence="5">Ribonuclease VapC</fullName>
        <shortName evidence="5">RNase VapC</shortName>
        <ecNumber evidence="5">3.1.-.-</ecNumber>
    </recommendedName>
    <alternativeName>
        <fullName evidence="5">Toxin VapC</fullName>
    </alternativeName>
</protein>
<keyword evidence="5" id="KW-0460">Magnesium</keyword>
<feature type="domain" description="PIN" evidence="6">
    <location>
        <begin position="4"/>
        <end position="133"/>
    </location>
</feature>
<evidence type="ECO:0000313" key="8">
    <source>
        <dbReference type="Proteomes" id="UP000630142"/>
    </source>
</evidence>
<evidence type="ECO:0000313" key="7">
    <source>
        <dbReference type="EMBL" id="GHD10817.1"/>
    </source>
</evidence>
<dbReference type="PANTHER" id="PTHR36173:SF1">
    <property type="entry name" value="RIBONUCLEASE VAPC22"/>
    <property type="match status" value="1"/>
</dbReference>
<dbReference type="GO" id="GO:0004540">
    <property type="term" value="F:RNA nuclease activity"/>
    <property type="evidence" value="ECO:0007669"/>
    <property type="project" value="InterPro"/>
</dbReference>
<keyword evidence="1 5" id="KW-1277">Toxin-antitoxin system</keyword>
<evidence type="ECO:0000256" key="4">
    <source>
        <dbReference type="ARBA" id="ARBA00022801"/>
    </source>
</evidence>
<reference evidence="7" key="2">
    <citation type="submission" date="2020-09" db="EMBL/GenBank/DDBJ databases">
        <authorList>
            <person name="Sun Q."/>
            <person name="Kim S."/>
        </authorList>
    </citation>
    <scope>NUCLEOTIDE SEQUENCE</scope>
    <source>
        <strain evidence="7">KCTC 42249</strain>
    </source>
</reference>
<name>A0A8J3DVU3_9HYPH</name>
<dbReference type="SUPFAM" id="SSF88723">
    <property type="entry name" value="PIN domain-like"/>
    <property type="match status" value="1"/>
</dbReference>
<evidence type="ECO:0000256" key="5">
    <source>
        <dbReference type="HAMAP-Rule" id="MF_00265"/>
    </source>
</evidence>
<comment type="caution">
    <text evidence="7">The sequence shown here is derived from an EMBL/GenBank/DDBJ whole genome shotgun (WGS) entry which is preliminary data.</text>
</comment>
<reference evidence="7" key="1">
    <citation type="journal article" date="2014" name="Int. J. Syst. Evol. Microbiol.">
        <title>Complete genome sequence of Corynebacterium casei LMG S-19264T (=DSM 44701T), isolated from a smear-ripened cheese.</title>
        <authorList>
            <consortium name="US DOE Joint Genome Institute (JGI-PGF)"/>
            <person name="Walter F."/>
            <person name="Albersmeier A."/>
            <person name="Kalinowski J."/>
            <person name="Ruckert C."/>
        </authorList>
    </citation>
    <scope>NUCLEOTIDE SEQUENCE</scope>
    <source>
        <strain evidence="7">KCTC 42249</strain>
    </source>
</reference>
<proteinExistence type="inferred from homology"/>
<keyword evidence="5" id="KW-0800">Toxin</keyword>
<dbReference type="RefSeq" id="WP_189502671.1">
    <property type="nucleotide sequence ID" value="NZ_BMZQ01000001.1"/>
</dbReference>
<dbReference type="EMBL" id="BMZQ01000001">
    <property type="protein sequence ID" value="GHD10817.1"/>
    <property type="molecule type" value="Genomic_DNA"/>
</dbReference>
<organism evidence="7 8">
    <name type="scientific">Tianweitania populi</name>
    <dbReference type="NCBI Taxonomy" id="1607949"/>
    <lineage>
        <taxon>Bacteria</taxon>
        <taxon>Pseudomonadati</taxon>
        <taxon>Pseudomonadota</taxon>
        <taxon>Alphaproteobacteria</taxon>
        <taxon>Hyphomicrobiales</taxon>
        <taxon>Phyllobacteriaceae</taxon>
        <taxon>Tianweitania</taxon>
    </lineage>
</organism>
<dbReference type="InterPro" id="IPR022907">
    <property type="entry name" value="VapC_family"/>
</dbReference>
<dbReference type="PANTHER" id="PTHR36173">
    <property type="entry name" value="RIBONUCLEASE VAPC16-RELATED"/>
    <property type="match status" value="1"/>
</dbReference>